<reference evidence="2 3" key="2">
    <citation type="journal article" date="2012" name="Int. J. Syst. Evol. Microbiol.">
        <title>Magnetococcus marinus gen. nov., sp. nov., a marine, magnetotactic bacterium that represents a novel lineage (Magnetococcaceae fam. nov.; Magnetococcales ord. nov.) at the base of the Alphaproteobacteria.</title>
        <authorList>
            <person name="Bazylinski D.A."/>
            <person name="Williams T.J."/>
            <person name="Lefevre C.T."/>
            <person name="Berg R.J."/>
            <person name="Zhang C.L."/>
            <person name="Bowser S.S."/>
            <person name="Dean A.J."/>
            <person name="Beveridge T.J."/>
        </authorList>
    </citation>
    <scope>NUCLEOTIDE SEQUENCE [LARGE SCALE GENOMIC DNA]</scope>
    <source>
        <strain evidence="3">ATCC BAA-1437 / JCM 17883 / MC-1</strain>
    </source>
</reference>
<keyword evidence="1" id="KW-1133">Transmembrane helix</keyword>
<sequence precursor="true">MALPAPLQQGSAALSYLLGGVALALALATLATSLQVTDIIAWLKQVFGVTFLVLMSILLVIALTAWIHVWRSAATPESDGVWLESGMQAANGVTTLALTYTLLGISLGIGSLADQALTPETVQSIVGELTAHFSLAFMTTVVGLPLSAVLRAMLMVSHAHNVACWQHLAVMSQPQPLTAILMDADEEEKHHEIPAV</sequence>
<gene>
    <name evidence="2" type="ordered locus">Mmc1_0180</name>
</gene>
<feature type="transmembrane region" description="Helical" evidence="1">
    <location>
        <begin position="12"/>
        <end position="34"/>
    </location>
</feature>
<keyword evidence="1" id="KW-0472">Membrane</keyword>
<evidence type="ECO:0000313" key="3">
    <source>
        <dbReference type="Proteomes" id="UP000002586"/>
    </source>
</evidence>
<keyword evidence="1" id="KW-0812">Transmembrane</keyword>
<keyword evidence="3" id="KW-1185">Reference proteome</keyword>
<dbReference type="AlphaFoldDB" id="A0L414"/>
<feature type="transmembrane region" description="Helical" evidence="1">
    <location>
        <begin position="129"/>
        <end position="150"/>
    </location>
</feature>
<dbReference type="EMBL" id="CP000471">
    <property type="protein sequence ID" value="ABK42707.1"/>
    <property type="molecule type" value="Genomic_DNA"/>
</dbReference>
<dbReference type="eggNOG" id="ENOG5032S85">
    <property type="taxonomic scope" value="Bacteria"/>
</dbReference>
<dbReference type="STRING" id="156889.Mmc1_0180"/>
<accession>A0L414</accession>
<dbReference type="HOGENOM" id="CLU_120956_0_0_5"/>
<dbReference type="Proteomes" id="UP000002586">
    <property type="component" value="Chromosome"/>
</dbReference>
<protein>
    <recommendedName>
        <fullName evidence="4">MotA/TolQ/ExbB proton channel domain-containing protein</fullName>
    </recommendedName>
</protein>
<dbReference type="OrthoDB" id="8447707at2"/>
<feature type="transmembrane region" description="Helical" evidence="1">
    <location>
        <begin position="46"/>
        <end position="69"/>
    </location>
</feature>
<evidence type="ECO:0008006" key="4">
    <source>
        <dbReference type="Google" id="ProtNLM"/>
    </source>
</evidence>
<feature type="transmembrane region" description="Helical" evidence="1">
    <location>
        <begin position="89"/>
        <end position="109"/>
    </location>
</feature>
<reference evidence="3" key="1">
    <citation type="journal article" date="2009" name="Appl. Environ. Microbiol.">
        <title>Complete genome sequence of the chemolithoautotrophic marine magnetotactic coccus strain MC-1.</title>
        <authorList>
            <person name="Schubbe S."/>
            <person name="Williams T.J."/>
            <person name="Xie G."/>
            <person name="Kiss H.E."/>
            <person name="Brettin T.S."/>
            <person name="Martinez D."/>
            <person name="Ross C.A."/>
            <person name="Schuler D."/>
            <person name="Cox B.L."/>
            <person name="Nealson K.H."/>
            <person name="Bazylinski D.A."/>
        </authorList>
    </citation>
    <scope>NUCLEOTIDE SEQUENCE [LARGE SCALE GENOMIC DNA]</scope>
    <source>
        <strain evidence="3">ATCC BAA-1437 / JCM 17883 / MC-1</strain>
    </source>
</reference>
<dbReference type="RefSeq" id="WP_011711880.1">
    <property type="nucleotide sequence ID" value="NC_008576.1"/>
</dbReference>
<evidence type="ECO:0000256" key="1">
    <source>
        <dbReference type="SAM" id="Phobius"/>
    </source>
</evidence>
<dbReference type="KEGG" id="mgm:Mmc1_0180"/>
<name>A0L414_MAGMM</name>
<organism evidence="2 3">
    <name type="scientific">Magnetococcus marinus (strain ATCC BAA-1437 / JCM 17883 / MC-1)</name>
    <dbReference type="NCBI Taxonomy" id="156889"/>
    <lineage>
        <taxon>Bacteria</taxon>
        <taxon>Pseudomonadati</taxon>
        <taxon>Pseudomonadota</taxon>
        <taxon>Magnetococcia</taxon>
        <taxon>Magnetococcales</taxon>
        <taxon>Magnetococcaceae</taxon>
        <taxon>Magnetococcus</taxon>
    </lineage>
</organism>
<proteinExistence type="predicted"/>
<evidence type="ECO:0000313" key="2">
    <source>
        <dbReference type="EMBL" id="ABK42707.1"/>
    </source>
</evidence>